<dbReference type="AlphaFoldDB" id="A0A1S9PCT9"/>
<proteinExistence type="predicted"/>
<dbReference type="OrthoDB" id="674954at2"/>
<evidence type="ECO:0000313" key="1">
    <source>
        <dbReference type="EMBL" id="OOQ58794.1"/>
    </source>
</evidence>
<sequence length="107" mass="11532">MPLDFDQILKDCIAAAKKELGAGWNDAAPFAEQKFKQYLEDMADLNKLRADGTIDEDEFKYRADLHKSSMQSVLLAVKGIGLIAAQNIINAVLGIVGKAIGAVLIGV</sequence>
<gene>
    <name evidence="1" type="ORF">BC343_09095</name>
</gene>
<evidence type="ECO:0000313" key="2">
    <source>
        <dbReference type="Proteomes" id="UP000189739"/>
    </source>
</evidence>
<protein>
    <submittedName>
        <fullName evidence="1">Uncharacterized protein</fullName>
    </submittedName>
</protein>
<dbReference type="RefSeq" id="WP_078349507.1">
    <property type="nucleotide sequence ID" value="NZ_MBTF01000023.1"/>
</dbReference>
<dbReference type="EMBL" id="MBTF01000023">
    <property type="protein sequence ID" value="OOQ58794.1"/>
    <property type="molecule type" value="Genomic_DNA"/>
</dbReference>
<accession>A0A1S9PCT9</accession>
<keyword evidence="2" id="KW-1185">Reference proteome</keyword>
<dbReference type="STRING" id="1792845.BC343_09095"/>
<name>A0A1S9PCT9_9SPHI</name>
<organism evidence="1 2">
    <name type="scientific">Mucilaginibacter pedocola</name>
    <dbReference type="NCBI Taxonomy" id="1792845"/>
    <lineage>
        <taxon>Bacteria</taxon>
        <taxon>Pseudomonadati</taxon>
        <taxon>Bacteroidota</taxon>
        <taxon>Sphingobacteriia</taxon>
        <taxon>Sphingobacteriales</taxon>
        <taxon>Sphingobacteriaceae</taxon>
        <taxon>Mucilaginibacter</taxon>
    </lineage>
</organism>
<dbReference type="Proteomes" id="UP000189739">
    <property type="component" value="Unassembled WGS sequence"/>
</dbReference>
<comment type="caution">
    <text evidence="1">The sequence shown here is derived from an EMBL/GenBank/DDBJ whole genome shotgun (WGS) entry which is preliminary data.</text>
</comment>
<reference evidence="1 2" key="1">
    <citation type="submission" date="2016-07" db="EMBL/GenBank/DDBJ databases">
        <title>Genomic analysis of zinc-resistant bacterium Mucilaginibacter pedocola TBZ30.</title>
        <authorList>
            <person name="Huang J."/>
            <person name="Tang J."/>
        </authorList>
    </citation>
    <scope>NUCLEOTIDE SEQUENCE [LARGE SCALE GENOMIC DNA]</scope>
    <source>
        <strain evidence="1 2">TBZ30</strain>
    </source>
</reference>